<dbReference type="Proteomes" id="UP001501844">
    <property type="component" value="Unassembled WGS sequence"/>
</dbReference>
<accession>A0ABP8F8R4</accession>
<proteinExistence type="predicted"/>
<evidence type="ECO:0000313" key="2">
    <source>
        <dbReference type="EMBL" id="GAA4297227.1"/>
    </source>
</evidence>
<feature type="chain" id="PRO_5046338760" description="Secreted protein" evidence="1">
    <location>
        <begin position="22"/>
        <end position="225"/>
    </location>
</feature>
<reference evidence="3" key="1">
    <citation type="journal article" date="2019" name="Int. J. Syst. Evol. Microbiol.">
        <title>The Global Catalogue of Microorganisms (GCM) 10K type strain sequencing project: providing services to taxonomists for standard genome sequencing and annotation.</title>
        <authorList>
            <consortium name="The Broad Institute Genomics Platform"/>
            <consortium name="The Broad Institute Genome Sequencing Center for Infectious Disease"/>
            <person name="Wu L."/>
            <person name="Ma J."/>
        </authorList>
    </citation>
    <scope>NUCLEOTIDE SEQUENCE [LARGE SCALE GENOMIC DNA]</scope>
    <source>
        <strain evidence="3">JCM 17917</strain>
    </source>
</reference>
<evidence type="ECO:0000313" key="3">
    <source>
        <dbReference type="Proteomes" id="UP001501844"/>
    </source>
</evidence>
<protein>
    <recommendedName>
        <fullName evidence="4">Secreted protein</fullName>
    </recommendedName>
</protein>
<keyword evidence="1" id="KW-0732">Signal</keyword>
<sequence length="225" mass="25587">MKSHFWVFIICLLTLSSSSSAQGTGNVGSSNSEAQIGYKETLALFLKAEKKVMRIRKSARNFKTDPETDFLIWKKSFSQEAPSLLAKPENYSSSLLQILKATDITKDEGFNFDIVKLLYPICIEEYIMVINEAHTLYRNKELDLKTFAHVVAPSKFYCSNVYDNKANKALQGELQAVLETVNSNPITEDFGLKVRLEELLSDDEDLDFSLIRQSQPAYIKYKNCK</sequence>
<keyword evidence="3" id="KW-1185">Reference proteome</keyword>
<gene>
    <name evidence="2" type="ORF">GCM10023183_04590</name>
</gene>
<evidence type="ECO:0008006" key="4">
    <source>
        <dbReference type="Google" id="ProtNLM"/>
    </source>
</evidence>
<feature type="signal peptide" evidence="1">
    <location>
        <begin position="1"/>
        <end position="21"/>
    </location>
</feature>
<name>A0ABP8F8R4_9BACT</name>
<comment type="caution">
    <text evidence="2">The sequence shown here is derived from an EMBL/GenBank/DDBJ whole genome shotgun (WGS) entry which is preliminary data.</text>
</comment>
<dbReference type="EMBL" id="BAABGX010000001">
    <property type="protein sequence ID" value="GAA4297227.1"/>
    <property type="molecule type" value="Genomic_DNA"/>
</dbReference>
<dbReference type="RefSeq" id="WP_345161919.1">
    <property type="nucleotide sequence ID" value="NZ_BAABGX010000001.1"/>
</dbReference>
<evidence type="ECO:0000256" key="1">
    <source>
        <dbReference type="SAM" id="SignalP"/>
    </source>
</evidence>
<organism evidence="2 3">
    <name type="scientific">Nibribacter koreensis</name>
    <dbReference type="NCBI Taxonomy" id="1084519"/>
    <lineage>
        <taxon>Bacteria</taxon>
        <taxon>Pseudomonadati</taxon>
        <taxon>Bacteroidota</taxon>
        <taxon>Cytophagia</taxon>
        <taxon>Cytophagales</taxon>
        <taxon>Hymenobacteraceae</taxon>
        <taxon>Nibribacter</taxon>
    </lineage>
</organism>